<reference evidence="1 2" key="1">
    <citation type="journal article" date="2012" name="Stand. Genomic Sci.">
        <title>Complete genome sequence of the melanogenic marine bacterium Marinomonas mediterranea type strain (MMB-1(T)).</title>
        <authorList>
            <person name="Lucas-Elio P."/>
            <person name="Goodwin L."/>
            <person name="Woyke T."/>
            <person name="Pitluck S."/>
            <person name="Nolan M."/>
            <person name="Kyrpides N.C."/>
            <person name="Detter J.C."/>
            <person name="Copeland A."/>
            <person name="Teshima H."/>
            <person name="Bruce D."/>
            <person name="Detter C."/>
            <person name="Tapia R."/>
            <person name="Han S."/>
            <person name="Land M.L."/>
            <person name="Ivanova N."/>
            <person name="Mikhailova N."/>
            <person name="Johnston A.W."/>
            <person name="Sanchez-Amat A."/>
        </authorList>
    </citation>
    <scope>NUCLEOTIDE SEQUENCE [LARGE SCALE GENOMIC DNA]</scope>
    <source>
        <strain evidence="2">ATCC 700492 / JCM 21426 / NBRC 103028 / MMB-1</strain>
    </source>
</reference>
<evidence type="ECO:0000313" key="1">
    <source>
        <dbReference type="EMBL" id="ADZ90897.1"/>
    </source>
</evidence>
<evidence type="ECO:0000313" key="2">
    <source>
        <dbReference type="Proteomes" id="UP000001062"/>
    </source>
</evidence>
<dbReference type="Pfam" id="PF11163">
    <property type="entry name" value="DUF2947"/>
    <property type="match status" value="1"/>
</dbReference>
<dbReference type="AlphaFoldDB" id="F2JZP3"/>
<dbReference type="InterPro" id="IPR021334">
    <property type="entry name" value="DUF2947"/>
</dbReference>
<dbReference type="HOGENOM" id="CLU_1658980_0_0_6"/>
<dbReference type="KEGG" id="mme:Marme_1634"/>
<dbReference type="Proteomes" id="UP000001062">
    <property type="component" value="Chromosome"/>
</dbReference>
<dbReference type="RefSeq" id="WP_013660802.1">
    <property type="nucleotide sequence ID" value="NC_015276.1"/>
</dbReference>
<name>F2JZP3_MARM1</name>
<organism evidence="1 2">
    <name type="scientific">Marinomonas mediterranea (strain ATCC 700492 / JCM 21426 / NBRC 103028 / MMB-1)</name>
    <dbReference type="NCBI Taxonomy" id="717774"/>
    <lineage>
        <taxon>Bacteria</taxon>
        <taxon>Pseudomonadati</taxon>
        <taxon>Pseudomonadota</taxon>
        <taxon>Gammaproteobacteria</taxon>
        <taxon>Oceanospirillales</taxon>
        <taxon>Oceanospirillaceae</taxon>
        <taxon>Marinomonas</taxon>
    </lineage>
</organism>
<dbReference type="PATRIC" id="fig|717774.3.peg.1697"/>
<protein>
    <recommendedName>
        <fullName evidence="3">DUF2947 family protein</fullName>
    </recommendedName>
</protein>
<accession>F2JZP3</accession>
<keyword evidence="2" id="KW-1185">Reference proteome</keyword>
<proteinExistence type="predicted"/>
<gene>
    <name evidence="1" type="ordered locus">Marme_1634</name>
</gene>
<dbReference type="EMBL" id="CP002583">
    <property type="protein sequence ID" value="ADZ90897.1"/>
    <property type="molecule type" value="Genomic_DNA"/>
</dbReference>
<evidence type="ECO:0008006" key="3">
    <source>
        <dbReference type="Google" id="ProtNLM"/>
    </source>
</evidence>
<sequence length="160" mass="18781">MSNYVPLSSFSKSWVFNRQDPFVSEEDKREIKWLSESKAADIWRDYISANHLHPELLKEEDWVVDTANEAGREAWEPRWESEEESLPDFVVEHLSHWGDDTKVFYCCSSDIVFETTWGVFKRTWKAFLFLDNGPVLVGRKKKQGVQFCTDGFARVLNRPV</sequence>
<dbReference type="eggNOG" id="ENOG5031F7Z">
    <property type="taxonomic scope" value="Bacteria"/>
</dbReference>
<dbReference type="OrthoDB" id="6687905at2"/>